<gene>
    <name evidence="2" type="ORF">FHS42_002611</name>
</gene>
<comment type="caution">
    <text evidence="2">The sequence shown here is derived from an EMBL/GenBank/DDBJ whole genome shotgun (WGS) entry which is preliminary data.</text>
</comment>
<dbReference type="AlphaFoldDB" id="A0A7W9UZ91"/>
<accession>A0A7W9UZ91</accession>
<reference evidence="2 3" key="1">
    <citation type="submission" date="2020-08" db="EMBL/GenBank/DDBJ databases">
        <title>Genomic Encyclopedia of Type Strains, Phase III (KMG-III): the genomes of soil and plant-associated and newly described type strains.</title>
        <authorList>
            <person name="Whitman W."/>
        </authorList>
    </citation>
    <scope>NUCLEOTIDE SEQUENCE [LARGE SCALE GENOMIC DNA]</scope>
    <source>
        <strain evidence="2 3">CECT 8305</strain>
    </source>
</reference>
<evidence type="ECO:0000313" key="3">
    <source>
        <dbReference type="Proteomes" id="UP000588098"/>
    </source>
</evidence>
<evidence type="ECO:0000256" key="1">
    <source>
        <dbReference type="SAM" id="MobiDB-lite"/>
    </source>
</evidence>
<protein>
    <recommendedName>
        <fullName evidence="4">DUF2867 domain-containing protein</fullName>
    </recommendedName>
</protein>
<dbReference type="EMBL" id="JACHJL010000005">
    <property type="protein sequence ID" value="MBB5935549.1"/>
    <property type="molecule type" value="Genomic_DNA"/>
</dbReference>
<evidence type="ECO:0000313" key="2">
    <source>
        <dbReference type="EMBL" id="MBB5935549.1"/>
    </source>
</evidence>
<name>A0A7W9UZ91_9ACTN</name>
<dbReference type="InterPro" id="IPR021295">
    <property type="entry name" value="DUF2867"/>
</dbReference>
<keyword evidence="3" id="KW-1185">Reference proteome</keyword>
<sequence>MAEGALPRPWGTRPDAAHQPPRDTATDGLLPDRLSFSTGDKIAFCAVTAVDEEEFVVLTAADTQMTVPLVVNRERTGPGPDNTFRFLTGVHYHRWTCPLYSHLIRPFHPLIMRRLIAAVANYERSPG</sequence>
<organism evidence="2 3">
    <name type="scientific">Streptomyces zagrosensis</name>
    <dbReference type="NCBI Taxonomy" id="1042984"/>
    <lineage>
        <taxon>Bacteria</taxon>
        <taxon>Bacillati</taxon>
        <taxon>Actinomycetota</taxon>
        <taxon>Actinomycetes</taxon>
        <taxon>Kitasatosporales</taxon>
        <taxon>Streptomycetaceae</taxon>
        <taxon>Streptomyces</taxon>
    </lineage>
</organism>
<dbReference type="Proteomes" id="UP000588098">
    <property type="component" value="Unassembled WGS sequence"/>
</dbReference>
<feature type="region of interest" description="Disordered" evidence="1">
    <location>
        <begin position="1"/>
        <end position="30"/>
    </location>
</feature>
<evidence type="ECO:0008006" key="4">
    <source>
        <dbReference type="Google" id="ProtNLM"/>
    </source>
</evidence>
<dbReference type="RefSeq" id="WP_184572084.1">
    <property type="nucleotide sequence ID" value="NZ_JACHJL010000005.1"/>
</dbReference>
<dbReference type="Pfam" id="PF11066">
    <property type="entry name" value="DUF2867"/>
    <property type="match status" value="1"/>
</dbReference>
<proteinExistence type="predicted"/>